<dbReference type="PANTHER" id="PTHR42781">
    <property type="entry name" value="SPERMIDINE/PUTRESCINE IMPORT ATP-BINDING PROTEIN POTA"/>
    <property type="match status" value="1"/>
</dbReference>
<dbReference type="PANTHER" id="PTHR42781:SF1">
    <property type="entry name" value="THIAMINE IMPORT ATP-BINDING PROTEIN THIQ"/>
    <property type="match status" value="1"/>
</dbReference>
<dbReference type="InterPro" id="IPR027417">
    <property type="entry name" value="P-loop_NTPase"/>
</dbReference>
<dbReference type="PROSITE" id="PS50893">
    <property type="entry name" value="ABC_TRANSPORTER_2"/>
    <property type="match status" value="1"/>
</dbReference>
<dbReference type="Pfam" id="PF00005">
    <property type="entry name" value="ABC_tran"/>
    <property type="match status" value="1"/>
</dbReference>
<evidence type="ECO:0000256" key="6">
    <source>
        <dbReference type="ARBA" id="ARBA00022967"/>
    </source>
</evidence>
<evidence type="ECO:0000256" key="1">
    <source>
        <dbReference type="ARBA" id="ARBA00022448"/>
    </source>
</evidence>
<dbReference type="EMBL" id="QNRR01000015">
    <property type="protein sequence ID" value="RBP36889.1"/>
    <property type="molecule type" value="Genomic_DNA"/>
</dbReference>
<organism evidence="9 10">
    <name type="scientific">Roseimicrobium gellanilyticum</name>
    <dbReference type="NCBI Taxonomy" id="748857"/>
    <lineage>
        <taxon>Bacteria</taxon>
        <taxon>Pseudomonadati</taxon>
        <taxon>Verrucomicrobiota</taxon>
        <taxon>Verrucomicrobiia</taxon>
        <taxon>Verrucomicrobiales</taxon>
        <taxon>Verrucomicrobiaceae</taxon>
        <taxon>Roseimicrobium</taxon>
    </lineage>
</organism>
<reference evidence="9 10" key="1">
    <citation type="submission" date="2018-06" db="EMBL/GenBank/DDBJ databases">
        <title>Genomic Encyclopedia of Type Strains, Phase IV (KMG-IV): sequencing the most valuable type-strain genomes for metagenomic binning, comparative biology and taxonomic classification.</title>
        <authorList>
            <person name="Goeker M."/>
        </authorList>
    </citation>
    <scope>NUCLEOTIDE SEQUENCE [LARGE SCALE GENOMIC DNA]</scope>
    <source>
        <strain evidence="9 10">DSM 25532</strain>
    </source>
</reference>
<keyword evidence="4" id="KW-0547">Nucleotide-binding</keyword>
<keyword evidence="7" id="KW-0472">Membrane</keyword>
<dbReference type="InterPro" id="IPR050093">
    <property type="entry name" value="ABC_SmlMolc_Importer"/>
</dbReference>
<proteinExistence type="predicted"/>
<evidence type="ECO:0000256" key="4">
    <source>
        <dbReference type="ARBA" id="ARBA00022741"/>
    </source>
</evidence>
<dbReference type="InterPro" id="IPR017871">
    <property type="entry name" value="ABC_transporter-like_CS"/>
</dbReference>
<protein>
    <submittedName>
        <fullName evidence="9">NitT/TauT family transport system ATP-binding protein</fullName>
    </submittedName>
</protein>
<dbReference type="OrthoDB" id="9801958at2"/>
<keyword evidence="6" id="KW-1278">Translocase</keyword>
<evidence type="ECO:0000256" key="2">
    <source>
        <dbReference type="ARBA" id="ARBA00022475"/>
    </source>
</evidence>
<dbReference type="AlphaFoldDB" id="A0A366H4P8"/>
<dbReference type="PROSITE" id="PS00211">
    <property type="entry name" value="ABC_TRANSPORTER_1"/>
    <property type="match status" value="1"/>
</dbReference>
<evidence type="ECO:0000256" key="3">
    <source>
        <dbReference type="ARBA" id="ARBA00022519"/>
    </source>
</evidence>
<feature type="domain" description="ABC transporter" evidence="8">
    <location>
        <begin position="7"/>
        <end position="237"/>
    </location>
</feature>
<dbReference type="SMART" id="SM00382">
    <property type="entry name" value="AAA"/>
    <property type="match status" value="1"/>
</dbReference>
<evidence type="ECO:0000256" key="7">
    <source>
        <dbReference type="ARBA" id="ARBA00023136"/>
    </source>
</evidence>
<dbReference type="InterPro" id="IPR003439">
    <property type="entry name" value="ABC_transporter-like_ATP-bd"/>
</dbReference>
<comment type="caution">
    <text evidence="9">The sequence shown here is derived from an EMBL/GenBank/DDBJ whole genome shotgun (WGS) entry which is preliminary data.</text>
</comment>
<name>A0A366H4P8_9BACT</name>
<dbReference type="RefSeq" id="WP_113961673.1">
    <property type="nucleotide sequence ID" value="NZ_QNRR01000015.1"/>
</dbReference>
<dbReference type="InterPro" id="IPR003593">
    <property type="entry name" value="AAA+_ATPase"/>
</dbReference>
<dbReference type="GO" id="GO:0005524">
    <property type="term" value="F:ATP binding"/>
    <property type="evidence" value="ECO:0007669"/>
    <property type="project" value="UniProtKB-KW"/>
</dbReference>
<keyword evidence="1" id="KW-0813">Transport</keyword>
<keyword evidence="2" id="KW-1003">Cell membrane</keyword>
<evidence type="ECO:0000313" key="9">
    <source>
        <dbReference type="EMBL" id="RBP36889.1"/>
    </source>
</evidence>
<keyword evidence="5 9" id="KW-0067">ATP-binding</keyword>
<gene>
    <name evidence="9" type="ORF">DES53_11530</name>
</gene>
<evidence type="ECO:0000259" key="8">
    <source>
        <dbReference type="PROSITE" id="PS50893"/>
    </source>
</evidence>
<sequence>MSKVPAISLCQVCLSYASVDDGGLFSDFSLALPQAQTTVLMGGSGSGKTTLARMASGRVQPDAGKVTRNTAYTAAHDCVYVDQDAWNSVFPYRTVGQNLAWTLQKLGWQTARATQRIEQLLSAFDMTAKRDAFPKALSGGQRQRLALLRCLLWEPKCMILDESLSALDEATKARVITLLIQEVRQRGMTLIHVTHNPLEALALADVILVIGSKPVRVIGELEGGFQDLRQVETPAFEAAQARLMHMLRTTD</sequence>
<dbReference type="Gene3D" id="3.40.50.300">
    <property type="entry name" value="P-loop containing nucleotide triphosphate hydrolases"/>
    <property type="match status" value="1"/>
</dbReference>
<evidence type="ECO:0000256" key="5">
    <source>
        <dbReference type="ARBA" id="ARBA00022840"/>
    </source>
</evidence>
<keyword evidence="10" id="KW-1185">Reference proteome</keyword>
<dbReference type="SUPFAM" id="SSF52540">
    <property type="entry name" value="P-loop containing nucleoside triphosphate hydrolases"/>
    <property type="match status" value="1"/>
</dbReference>
<evidence type="ECO:0000313" key="10">
    <source>
        <dbReference type="Proteomes" id="UP000253426"/>
    </source>
</evidence>
<keyword evidence="3" id="KW-0997">Cell inner membrane</keyword>
<accession>A0A366H4P8</accession>
<dbReference type="Proteomes" id="UP000253426">
    <property type="component" value="Unassembled WGS sequence"/>
</dbReference>
<dbReference type="GO" id="GO:0016887">
    <property type="term" value="F:ATP hydrolysis activity"/>
    <property type="evidence" value="ECO:0007669"/>
    <property type="project" value="InterPro"/>
</dbReference>